<dbReference type="EMBL" id="JADBEM010000001">
    <property type="protein sequence ID" value="MBE1608170.1"/>
    <property type="molecule type" value="Genomic_DNA"/>
</dbReference>
<dbReference type="InterPro" id="IPR027805">
    <property type="entry name" value="Transposase_HTH_dom"/>
</dbReference>
<keyword evidence="3" id="KW-1185">Reference proteome</keyword>
<proteinExistence type="predicted"/>
<comment type="caution">
    <text evidence="2">The sequence shown here is derived from an EMBL/GenBank/DDBJ whole genome shotgun (WGS) entry which is preliminary data.</text>
</comment>
<dbReference type="Proteomes" id="UP000638648">
    <property type="component" value="Unassembled WGS sequence"/>
</dbReference>
<evidence type="ECO:0000313" key="2">
    <source>
        <dbReference type="EMBL" id="MBE1608170.1"/>
    </source>
</evidence>
<feature type="domain" description="Transposase Helix-turn-helix" evidence="1">
    <location>
        <begin position="8"/>
        <end position="51"/>
    </location>
</feature>
<organism evidence="2 3">
    <name type="scientific">Actinopolymorpha pittospori</name>
    <dbReference type="NCBI Taxonomy" id="648752"/>
    <lineage>
        <taxon>Bacteria</taxon>
        <taxon>Bacillati</taxon>
        <taxon>Actinomycetota</taxon>
        <taxon>Actinomycetes</taxon>
        <taxon>Propionibacteriales</taxon>
        <taxon>Actinopolymorphaceae</taxon>
        <taxon>Actinopolymorpha</taxon>
    </lineage>
</organism>
<dbReference type="Pfam" id="PF13613">
    <property type="entry name" value="HTH_Tnp_4"/>
    <property type="match status" value="1"/>
</dbReference>
<evidence type="ECO:0000259" key="1">
    <source>
        <dbReference type="Pfam" id="PF13613"/>
    </source>
</evidence>
<protein>
    <recommendedName>
        <fullName evidence="1">Transposase Helix-turn-helix domain-containing protein</fullName>
    </recommendedName>
</protein>
<dbReference type="AlphaFoldDB" id="A0A927N405"/>
<accession>A0A927N405</accession>
<dbReference type="RefSeq" id="WP_420481542.1">
    <property type="nucleotide sequence ID" value="NZ_BAABJL010000192.1"/>
</dbReference>
<gene>
    <name evidence="2" type="ORF">HEB94_005018</name>
</gene>
<name>A0A927N405_9ACTN</name>
<sequence length="57" mass="6270">MRAGHGVLEDRVLLVAVYDRTNLTLRQAALLFGISKSVAGRAVDHLAPYLVLSPLRR</sequence>
<reference evidence="2" key="1">
    <citation type="submission" date="2020-10" db="EMBL/GenBank/DDBJ databases">
        <title>Sequencing the genomes of 1000 actinobacteria strains.</title>
        <authorList>
            <person name="Klenk H.-P."/>
        </authorList>
    </citation>
    <scope>NUCLEOTIDE SEQUENCE</scope>
    <source>
        <strain evidence="2">DSM 45354</strain>
    </source>
</reference>
<evidence type="ECO:0000313" key="3">
    <source>
        <dbReference type="Proteomes" id="UP000638648"/>
    </source>
</evidence>